<evidence type="ECO:0000256" key="2">
    <source>
        <dbReference type="ARBA" id="ARBA00005995"/>
    </source>
</evidence>
<dbReference type="InterPro" id="IPR007526">
    <property type="entry name" value="SWIRM"/>
</dbReference>
<dbReference type="InterPro" id="IPR009057">
    <property type="entry name" value="Homeodomain-like_sf"/>
</dbReference>
<evidence type="ECO:0000313" key="10">
    <source>
        <dbReference type="Proteomes" id="UP000825935"/>
    </source>
</evidence>
<feature type="region of interest" description="Disordered" evidence="7">
    <location>
        <begin position="1194"/>
        <end position="1214"/>
    </location>
</feature>
<keyword evidence="5" id="KW-0156">Chromatin regulator</keyword>
<evidence type="ECO:0000313" key="9">
    <source>
        <dbReference type="EMBL" id="KAH7424188.1"/>
    </source>
</evidence>
<organism evidence="9 10">
    <name type="scientific">Ceratopteris richardii</name>
    <name type="common">Triangle waterfern</name>
    <dbReference type="NCBI Taxonomy" id="49495"/>
    <lineage>
        <taxon>Eukaryota</taxon>
        <taxon>Viridiplantae</taxon>
        <taxon>Streptophyta</taxon>
        <taxon>Embryophyta</taxon>
        <taxon>Tracheophyta</taxon>
        <taxon>Polypodiopsida</taxon>
        <taxon>Polypodiidae</taxon>
        <taxon>Polypodiales</taxon>
        <taxon>Pteridineae</taxon>
        <taxon>Pteridaceae</taxon>
        <taxon>Parkerioideae</taxon>
        <taxon>Ceratopteris</taxon>
    </lineage>
</organism>
<evidence type="ECO:0000256" key="4">
    <source>
        <dbReference type="ARBA" id="ARBA00022827"/>
    </source>
</evidence>
<protein>
    <recommendedName>
        <fullName evidence="8">SWIRM domain-containing protein</fullName>
    </recommendedName>
</protein>
<evidence type="ECO:0000256" key="7">
    <source>
        <dbReference type="SAM" id="MobiDB-lite"/>
    </source>
</evidence>
<dbReference type="SUPFAM" id="SSF51905">
    <property type="entry name" value="FAD/NAD(P)-binding domain"/>
    <property type="match status" value="1"/>
</dbReference>
<dbReference type="InterPro" id="IPR036188">
    <property type="entry name" value="FAD/NAD-bd_sf"/>
</dbReference>
<dbReference type="Gene3D" id="3.50.50.60">
    <property type="entry name" value="FAD/NAD(P)-binding domain"/>
    <property type="match status" value="1"/>
</dbReference>
<dbReference type="Pfam" id="PF01593">
    <property type="entry name" value="Amino_oxidase"/>
    <property type="match status" value="1"/>
</dbReference>
<dbReference type="PROSITE" id="PS50934">
    <property type="entry name" value="SWIRM"/>
    <property type="match status" value="1"/>
</dbReference>
<dbReference type="PANTHER" id="PTHR10742">
    <property type="entry name" value="FLAVIN MONOAMINE OXIDASE"/>
    <property type="match status" value="1"/>
</dbReference>
<gene>
    <name evidence="9" type="ORF">KP509_12G094400</name>
</gene>
<evidence type="ECO:0000256" key="5">
    <source>
        <dbReference type="ARBA" id="ARBA00022853"/>
    </source>
</evidence>
<dbReference type="SUPFAM" id="SSF54373">
    <property type="entry name" value="FAD-linked reductases, C-terminal domain"/>
    <property type="match status" value="1"/>
</dbReference>
<dbReference type="OrthoDB" id="5046242at2759"/>
<keyword evidence="3" id="KW-0285">Flavoprotein</keyword>
<feature type="domain" description="SWIRM" evidence="8">
    <location>
        <begin position="178"/>
        <end position="278"/>
    </location>
</feature>
<evidence type="ECO:0000256" key="1">
    <source>
        <dbReference type="ARBA" id="ARBA00001974"/>
    </source>
</evidence>
<accession>A0A8T2TP09</accession>
<comment type="cofactor">
    <cofactor evidence="1">
        <name>FAD</name>
        <dbReference type="ChEBI" id="CHEBI:57692"/>
    </cofactor>
</comment>
<comment type="caution">
    <text evidence="9">The sequence shown here is derived from an EMBL/GenBank/DDBJ whole genome shotgun (WGS) entry which is preliminary data.</text>
</comment>
<keyword evidence="10" id="KW-1185">Reference proteome</keyword>
<dbReference type="OMA" id="FAMRDHY"/>
<comment type="similarity">
    <text evidence="2">Belongs to the flavin monoamine oxidase family.</text>
</comment>
<dbReference type="GO" id="GO:0016705">
    <property type="term" value="F:oxidoreductase activity, acting on paired donors, with incorporation or reduction of molecular oxygen"/>
    <property type="evidence" value="ECO:0007669"/>
    <property type="project" value="UniProtKB-ARBA"/>
</dbReference>
<name>A0A8T2TP09_CERRI</name>
<feature type="compositionally biased region" description="Basic and acidic residues" evidence="7">
    <location>
        <begin position="41"/>
        <end position="56"/>
    </location>
</feature>
<dbReference type="InterPro" id="IPR050281">
    <property type="entry name" value="Flavin_monoamine_oxidase"/>
</dbReference>
<keyword evidence="4" id="KW-0274">FAD</keyword>
<evidence type="ECO:0000259" key="8">
    <source>
        <dbReference type="PROSITE" id="PS50934"/>
    </source>
</evidence>
<dbReference type="InterPro" id="IPR002937">
    <property type="entry name" value="Amino_oxidase"/>
</dbReference>
<dbReference type="InterPro" id="IPR036388">
    <property type="entry name" value="WH-like_DNA-bd_sf"/>
</dbReference>
<proteinExistence type="inferred from homology"/>
<evidence type="ECO:0000256" key="6">
    <source>
        <dbReference type="ARBA" id="ARBA00023002"/>
    </source>
</evidence>
<reference evidence="9" key="1">
    <citation type="submission" date="2021-08" db="EMBL/GenBank/DDBJ databases">
        <title>WGS assembly of Ceratopteris richardii.</title>
        <authorList>
            <person name="Marchant D.B."/>
            <person name="Chen G."/>
            <person name="Jenkins J."/>
            <person name="Shu S."/>
            <person name="Leebens-Mack J."/>
            <person name="Grimwood J."/>
            <person name="Schmutz J."/>
            <person name="Soltis P."/>
            <person name="Soltis D."/>
            <person name="Chen Z.-H."/>
        </authorList>
    </citation>
    <scope>NUCLEOTIDE SEQUENCE</scope>
    <source>
        <strain evidence="9">Whitten #5841</strain>
        <tissue evidence="9">Leaf</tissue>
    </source>
</reference>
<dbReference type="Proteomes" id="UP000825935">
    <property type="component" value="Chromosome 12"/>
</dbReference>
<dbReference type="EMBL" id="CM035417">
    <property type="protein sequence ID" value="KAH7424188.1"/>
    <property type="molecule type" value="Genomic_DNA"/>
</dbReference>
<dbReference type="Pfam" id="PF04433">
    <property type="entry name" value="SWIRM"/>
    <property type="match status" value="1"/>
</dbReference>
<sequence>MARNVVVSNCAENLHLGQAKEDMHKSVEENLRAKTSPKSGMPKEIDWKREDPCTDHSDDDSDSKNNPYLSDDDGIMTSCSSFKLTQKPRSLRNNGVKKRTWGCTDMWKTLDAKPVKKRGADRVTRHSKKRLRQEIASDGDVEWEAVTGESGETTSTRKKSTRCKTGGGLSLSTGELNGEIAAVTVGLQSNKPSAAERIQFKDVLRRRGGLQEYLDSRNFILALWERDIRFKLSITDCGLSAVASVGETPQESLLRDIYDFLNYHGYINLGIISKHPEVKFEKHTCKMLPTTINLNDGNDFTKQNKRTFLEEEGATADFMFSMNNVSGIGPEPMDIDENFSVSVKTIGHLENHIDEQRNYSPTQSGDGESLLEIANRVKAKNKKIKGCLPKLEHNSNDTYAESSGDLFHGLTREETVSNIMYKNEDAESICKGKGCNSEVIHAVADNSMTGISSTDISIKLGTVLNEDIHISGEHCKEQITKTDHNQIEAGSLSIDDNFTEDQSLSYSHAGASPKVIIVGAGPAGLTAGKHLQNLNVSVTILEARKRVGGRVFTDRSVFSGPVDLGASIITGVEADVSSERRPDPTALLCRQLDLELTTLGGDCPLFDSVLGTKVPSAIDEALEAEYNSLLDETVILVAQNGDVAMQMSLEEGLELALKRRKEQWKITTVARGADGLSGSNDAYEPNEIAMYASESNVSAQETLSTFSLERRVMDWHFANLEYGCAAELNRVSLPYWNQDDVYGGFAGPHCMIKGGYGTVMEALAEGLPVHFDQVVTKIEYNNKDNQRVIGGQVKIHTSNGGVFVGDAVLITIPLGCLKANTIDFEPSLPGWKSASIQRLGFGVLNKVIMEFPAAFWDEKVDFFGATAEHRELRGRCFMFWNLQRTVGAPILSALVVGKAAIEEEKKESSESAEHALAVLRSIFGKDSVPQPTRFTVTKWGSDPYSRGAYSYVAVGSSGEDYDIIGRSVDNCVFFAGEATCKEHPDTVGGAIMTGLREAVRIVDVLYNKVDSVAEAEIMAISQRQSDTERNEVRDMMKRLNAAELSLAIRKDGGIRSEDNRPFNKAMLLHDMFQSAKTISGRLLLAKEMLQLPSSSLEGFAGTKEGLTILNNWIKDSLGKDATQLLRHCVRLLLVVGKDLPSVRQSGIGRTVKEKVVVHTSRDIRAVASQLVKLWVETFRREKAAGKITRPLQQSPTVSRSAFTKPKGSQGDIKPGTISALSRDKMPNAAPSISACSQLLSEKEVNFQDSFMESRNLDLEKGKSIVISLNSSQGEIVFDPASGSKLPALGAVEAAVAAANAAAKALESTEAVTNQLELPKIVSFHKFANKWENMTAPESVKRKSLEKELLVLHGKGQLIMGIDARNCKVRDWSIDFSDNCNHLHSPDITSAMLDIKDAGRENELPGHSSAWIERDVYSSDPRQCSEQQEATCIQEFRDAVNAVPSLKDYENGKTDLVLDLTHTCDPNFCASTNTHLSMENHDGTSRASLDVKSCSEEEIPVAKLTDDAERPSRGSEHKKAVTDYISNLLLPLYKARKIDKDGFKSIVKKSAVKVIERQTEQEAAMEISQFLDTKRKIKIRMLVDTFVERVSGLNLQVETL</sequence>
<dbReference type="PANTHER" id="PTHR10742:SF410">
    <property type="entry name" value="LYSINE-SPECIFIC HISTONE DEMETHYLASE 2"/>
    <property type="match status" value="1"/>
</dbReference>
<feature type="region of interest" description="Disordered" evidence="7">
    <location>
        <begin position="29"/>
        <end position="72"/>
    </location>
</feature>
<dbReference type="GO" id="GO:0141052">
    <property type="term" value="F:histone H3 demethylase activity"/>
    <property type="evidence" value="ECO:0007669"/>
    <property type="project" value="UniProtKB-ARBA"/>
</dbReference>
<evidence type="ECO:0000256" key="3">
    <source>
        <dbReference type="ARBA" id="ARBA00022630"/>
    </source>
</evidence>
<keyword evidence="6" id="KW-0560">Oxidoreductase</keyword>
<dbReference type="SUPFAM" id="SSF46689">
    <property type="entry name" value="Homeodomain-like"/>
    <property type="match status" value="1"/>
</dbReference>
<dbReference type="Gene3D" id="1.10.10.10">
    <property type="entry name" value="Winged helix-like DNA-binding domain superfamily/Winged helix DNA-binding domain"/>
    <property type="match status" value="1"/>
</dbReference>